<organism evidence="5 6">
    <name type="scientific">Haloarcula quadrata</name>
    <dbReference type="NCBI Taxonomy" id="182779"/>
    <lineage>
        <taxon>Archaea</taxon>
        <taxon>Methanobacteriati</taxon>
        <taxon>Methanobacteriota</taxon>
        <taxon>Stenosarchaea group</taxon>
        <taxon>Halobacteria</taxon>
        <taxon>Halobacteriales</taxon>
        <taxon>Haloarculaceae</taxon>
        <taxon>Haloarcula</taxon>
    </lineage>
</organism>
<keyword evidence="1" id="KW-0346">Stress response</keyword>
<dbReference type="GO" id="GO:0006508">
    <property type="term" value="P:proteolysis"/>
    <property type="evidence" value="ECO:0007669"/>
    <property type="project" value="UniProtKB-KW"/>
</dbReference>
<dbReference type="InterPro" id="IPR050325">
    <property type="entry name" value="Prot/Nucl_acid_deglycase"/>
</dbReference>
<keyword evidence="2" id="KW-0456">Lyase</keyword>
<dbReference type="GO" id="GO:0019243">
    <property type="term" value="P:methylglyoxal catabolic process to D-lactate via S-lactoyl-glutathione"/>
    <property type="evidence" value="ECO:0007669"/>
    <property type="project" value="TreeGrafter"/>
</dbReference>
<comment type="caution">
    <text evidence="5">The sequence shown here is derived from an EMBL/GenBank/DDBJ whole genome shotgun (WGS) entry which is preliminary data.</text>
</comment>
<keyword evidence="6" id="KW-1185">Reference proteome</keyword>
<keyword evidence="5" id="KW-0378">Hydrolase</keyword>
<evidence type="ECO:0000259" key="4">
    <source>
        <dbReference type="Pfam" id="PF01965"/>
    </source>
</evidence>
<evidence type="ECO:0000256" key="1">
    <source>
        <dbReference type="ARBA" id="ARBA00023016"/>
    </source>
</evidence>
<dbReference type="EMBL" id="RBWW01000001">
    <property type="protein sequence ID" value="RKS81269.1"/>
    <property type="molecule type" value="Genomic_DNA"/>
</dbReference>
<evidence type="ECO:0000313" key="5">
    <source>
        <dbReference type="EMBL" id="RKS81269.1"/>
    </source>
</evidence>
<dbReference type="GO" id="GO:0005737">
    <property type="term" value="C:cytoplasm"/>
    <property type="evidence" value="ECO:0007669"/>
    <property type="project" value="TreeGrafter"/>
</dbReference>
<dbReference type="GO" id="GO:0008233">
    <property type="term" value="F:peptidase activity"/>
    <property type="evidence" value="ECO:0007669"/>
    <property type="project" value="UniProtKB-KW"/>
</dbReference>
<dbReference type="SUPFAM" id="SSF52317">
    <property type="entry name" value="Class I glutamine amidotransferase-like"/>
    <property type="match status" value="1"/>
</dbReference>
<proteinExistence type="inferred from homology"/>
<dbReference type="GO" id="GO:0019172">
    <property type="term" value="F:glyoxalase III activity"/>
    <property type="evidence" value="ECO:0007669"/>
    <property type="project" value="TreeGrafter"/>
</dbReference>
<comment type="similarity">
    <text evidence="3">Belongs to the peptidase C56 family. HSP31-like subfamily.</text>
</comment>
<dbReference type="Pfam" id="PF01965">
    <property type="entry name" value="DJ-1_PfpI"/>
    <property type="match status" value="1"/>
</dbReference>
<dbReference type="InterPro" id="IPR029062">
    <property type="entry name" value="Class_I_gatase-like"/>
</dbReference>
<dbReference type="RefSeq" id="WP_121302226.1">
    <property type="nucleotide sequence ID" value="NZ_RBWW01000001.1"/>
</dbReference>
<dbReference type="Gene3D" id="3.40.50.880">
    <property type="match status" value="1"/>
</dbReference>
<dbReference type="Proteomes" id="UP000268233">
    <property type="component" value="Unassembled WGS sequence"/>
</dbReference>
<gene>
    <name evidence="5" type="ORF">BDK61_0545</name>
</gene>
<evidence type="ECO:0000313" key="6">
    <source>
        <dbReference type="Proteomes" id="UP000268233"/>
    </source>
</evidence>
<name>A0A495R240_9EURY</name>
<evidence type="ECO:0000256" key="2">
    <source>
        <dbReference type="ARBA" id="ARBA00023239"/>
    </source>
</evidence>
<keyword evidence="5" id="KW-0645">Protease</keyword>
<sequence>MSSALFVVSEHGYWGEECIEPLTTLTDAGLDITVATPTGEPPVLDERSVDPDEVGEDLSEHVREVHETDERLNNPIPLAQADAADYDTVVFPGGHGAEWDVTQDVHARELLRESVAGDDGKALVVCHTVGILAFTRNSDGEFLADGRSVTGFPNAWEEGIVDENDLLPDGRKLPYWVEDEVKAVGADWDAELDADTSVTVDGDLITARGPPSSAAAARTLLDELGIETSA</sequence>
<dbReference type="CDD" id="cd03141">
    <property type="entry name" value="GATase1_Hsp31_like"/>
    <property type="match status" value="1"/>
</dbReference>
<accession>A0A495R240</accession>
<dbReference type="AlphaFoldDB" id="A0A495R240"/>
<protein>
    <submittedName>
        <fullName evidence="5">Putative intracellular protease/amidase</fullName>
    </submittedName>
</protein>
<evidence type="ECO:0000256" key="3">
    <source>
        <dbReference type="ARBA" id="ARBA00038493"/>
    </source>
</evidence>
<dbReference type="InterPro" id="IPR002818">
    <property type="entry name" value="DJ-1/PfpI"/>
</dbReference>
<dbReference type="PANTHER" id="PTHR48094">
    <property type="entry name" value="PROTEIN/NUCLEIC ACID DEGLYCASE DJ-1-RELATED"/>
    <property type="match status" value="1"/>
</dbReference>
<feature type="domain" description="DJ-1/PfpI" evidence="4">
    <location>
        <begin position="4"/>
        <end position="222"/>
    </location>
</feature>
<dbReference type="PANTHER" id="PTHR48094:SF11">
    <property type="entry name" value="GLUTATHIONE-INDEPENDENT GLYOXALASE HSP31-RELATED"/>
    <property type="match status" value="1"/>
</dbReference>
<reference evidence="5 6" key="1">
    <citation type="submission" date="2018-10" db="EMBL/GenBank/DDBJ databases">
        <title>Genomic Encyclopedia of Archaeal and Bacterial Type Strains, Phase II (KMG-II): from individual species to whole genera.</title>
        <authorList>
            <person name="Goeker M."/>
        </authorList>
    </citation>
    <scope>NUCLEOTIDE SEQUENCE [LARGE SCALE GENOMIC DNA]</scope>
    <source>
        <strain evidence="5 6">DSM 11927</strain>
    </source>
</reference>